<keyword evidence="3" id="KW-1185">Reference proteome</keyword>
<protein>
    <submittedName>
        <fullName evidence="2">Uncharacterized protein</fullName>
    </submittedName>
</protein>
<comment type="caution">
    <text evidence="2">The sequence shown here is derived from an EMBL/GenBank/DDBJ whole genome shotgun (WGS) entry which is preliminary data.</text>
</comment>
<name>A0A813AZ71_9DINO</name>
<dbReference type="EMBL" id="CAJNJA010064386">
    <property type="protein sequence ID" value="CAE7882595.1"/>
    <property type="molecule type" value="Genomic_DNA"/>
</dbReference>
<dbReference type="Proteomes" id="UP000601435">
    <property type="component" value="Unassembled WGS sequence"/>
</dbReference>
<accession>A0A813AZ71</accession>
<feature type="non-terminal residue" evidence="2">
    <location>
        <position position="1"/>
    </location>
</feature>
<evidence type="ECO:0000256" key="1">
    <source>
        <dbReference type="SAM" id="MobiDB-lite"/>
    </source>
</evidence>
<evidence type="ECO:0000313" key="2">
    <source>
        <dbReference type="EMBL" id="CAE7882595.1"/>
    </source>
</evidence>
<proteinExistence type="predicted"/>
<gene>
    <name evidence="2" type="ORF">SNEC2469_LOCUS29038</name>
</gene>
<evidence type="ECO:0000313" key="3">
    <source>
        <dbReference type="Proteomes" id="UP000601435"/>
    </source>
</evidence>
<feature type="compositionally biased region" description="Basic and acidic residues" evidence="1">
    <location>
        <begin position="216"/>
        <end position="241"/>
    </location>
</feature>
<reference evidence="2" key="1">
    <citation type="submission" date="2021-02" db="EMBL/GenBank/DDBJ databases">
        <authorList>
            <person name="Dougan E. K."/>
            <person name="Rhodes N."/>
            <person name="Thang M."/>
            <person name="Chan C."/>
        </authorList>
    </citation>
    <scope>NUCLEOTIDE SEQUENCE</scope>
</reference>
<sequence>IEFRFKLALQEDDSPFFEVFVAGEATDLFRARAEEVLSDPDARVEPQKLLDALRQELSIEMQMYPVGGRHWWRCSQDFRKSQADAGIDLRTPTPGPEAHLGWTFDCSFWGAAWLAERIREVTNVRRCTKSLADLVEVMSVEDVVAPTSDKKASAGMGLRHTMATATHEAQCFVGRRVDSALEASSCALDTRRLAFQDWWGPPRYYRDRYDRDRKWDREQDKDKEGKPADRPRSEDGEKGKEANSGPALELARKPYRQIIDELIKNTVLCRNDFDHKILLLLDALWERNRLQDACSHVKKVVEVLPRDKVTHWRGYLHKLLRNFDEDAYHDVKGTLAAANAEKLPWIQEKPPASGDSLRVCAAEFQPGQLAWTGAIGKNEYVAVATHRLCADAPEFDPSQSTWAPRAVEKAEGA</sequence>
<dbReference type="AlphaFoldDB" id="A0A813AZ71"/>
<dbReference type="OrthoDB" id="435002at2759"/>
<feature type="region of interest" description="Disordered" evidence="1">
    <location>
        <begin position="216"/>
        <end position="247"/>
    </location>
</feature>
<organism evidence="2 3">
    <name type="scientific">Symbiodinium necroappetens</name>
    <dbReference type="NCBI Taxonomy" id="1628268"/>
    <lineage>
        <taxon>Eukaryota</taxon>
        <taxon>Sar</taxon>
        <taxon>Alveolata</taxon>
        <taxon>Dinophyceae</taxon>
        <taxon>Suessiales</taxon>
        <taxon>Symbiodiniaceae</taxon>
        <taxon>Symbiodinium</taxon>
    </lineage>
</organism>